<dbReference type="AlphaFoldDB" id="A0A7G7CNR1"/>
<sequence length="449" mass="48976">MSEARESVVQADKNRIVNEVMHLISVEGHSAVSVESVARALGEPVELIKQHYPTTAALIRASQPATLKVLDGVASERLQALEQGAGSRDVLSAIAESYFSFARSNPKLFYCFMTEHAFLDEELEASIVMDFQLDASLTLNVIAENAAALVAEVKGDEPSTDDVDFVILSLWAAVHGLSHLCTLGILRHLGKGMHRQLMDALLAMYFAGVDKALREPNQMVCSDKMGSLVAAAQDNGLRLEDVVDSAVRREIFLATREEVADNGAENLTLASVAERDGHDVAFVATLFDTPLTLLRQMEDECDEESYSYLVEGVRPMGEDANAIDGLIGMIGGYCAWAIDNPEAFDAIIFAASQSIIPEGESPTDPTAGMGKAYALEVQYFQRFFEEQGATADPWLTYRHVLIGWASVHGIAHMISRGYMHRVPLLAKVELIANQANITILGLLDTMTRK</sequence>
<organism evidence="1 2">
    <name type="scientific">Corynebacterium incognita</name>
    <dbReference type="NCBI Taxonomy" id="2754725"/>
    <lineage>
        <taxon>Bacteria</taxon>
        <taxon>Bacillati</taxon>
        <taxon>Actinomycetota</taxon>
        <taxon>Actinomycetes</taxon>
        <taxon>Mycobacteriales</taxon>
        <taxon>Corynebacteriaceae</taxon>
        <taxon>Corynebacterium</taxon>
    </lineage>
</organism>
<dbReference type="SUPFAM" id="SSF48498">
    <property type="entry name" value="Tetracyclin repressor-like, C-terminal domain"/>
    <property type="match status" value="2"/>
</dbReference>
<evidence type="ECO:0000313" key="1">
    <source>
        <dbReference type="EMBL" id="QNE89227.1"/>
    </source>
</evidence>
<accession>A0A7G7CNR1</accession>
<reference evidence="1 2" key="1">
    <citation type="submission" date="2020-07" db="EMBL/GenBank/DDBJ databases">
        <title>Complete genome and description of Corynebacterium incognita strain Marseille-Q3630 sp. nov.</title>
        <authorList>
            <person name="Boxberger M."/>
        </authorList>
    </citation>
    <scope>NUCLEOTIDE SEQUENCE [LARGE SCALE GENOMIC DNA]</scope>
    <source>
        <strain evidence="1 2">Marseille-Q3630</strain>
    </source>
</reference>
<dbReference type="KEGG" id="cik:H0194_09240"/>
<proteinExistence type="predicted"/>
<dbReference type="Proteomes" id="UP000515743">
    <property type="component" value="Chromosome"/>
</dbReference>
<evidence type="ECO:0000313" key="2">
    <source>
        <dbReference type="Proteomes" id="UP000515743"/>
    </source>
</evidence>
<keyword evidence="2" id="KW-1185">Reference proteome</keyword>
<name>A0A7G7CNR1_9CORY</name>
<protein>
    <submittedName>
        <fullName evidence="1">WHG domain-containing protein</fullName>
    </submittedName>
</protein>
<dbReference type="Gene3D" id="1.10.357.10">
    <property type="entry name" value="Tetracycline Repressor, domain 2"/>
    <property type="match status" value="2"/>
</dbReference>
<dbReference type="RefSeq" id="WP_185175604.1">
    <property type="nucleotide sequence ID" value="NZ_CP059404.1"/>
</dbReference>
<dbReference type="EMBL" id="CP059404">
    <property type="protein sequence ID" value="QNE89227.1"/>
    <property type="molecule type" value="Genomic_DNA"/>
</dbReference>
<dbReference type="InterPro" id="IPR036271">
    <property type="entry name" value="Tet_transcr_reg_TetR-rel_C_sf"/>
</dbReference>
<gene>
    <name evidence="1" type="ORF">H0194_09240</name>
</gene>